<dbReference type="KEGG" id="mev:Metev_0623"/>
<sequence length="53" mass="5990">MMNQIINIGLVLIAVLAFVYLLLPDFFPVTNMDEFMISGILFAILEKFGVKII</sequence>
<keyword evidence="3" id="KW-1185">Reference proteome</keyword>
<organism evidence="2 3">
    <name type="scientific">Methanohalobium evestigatum (strain ATCC BAA-1072 / DSM 3721 / NBRC 107634 / OCM 161 / Z-7303)</name>
    <dbReference type="NCBI Taxonomy" id="644295"/>
    <lineage>
        <taxon>Archaea</taxon>
        <taxon>Methanobacteriati</taxon>
        <taxon>Methanobacteriota</taxon>
        <taxon>Stenosarchaea group</taxon>
        <taxon>Methanomicrobia</taxon>
        <taxon>Methanosarcinales</taxon>
        <taxon>Methanosarcinaceae</taxon>
        <taxon>Methanohalobium</taxon>
    </lineage>
</organism>
<dbReference type="HOGENOM" id="CLU_3057094_0_0_2"/>
<dbReference type="AlphaFoldDB" id="D7E8I7"/>
<feature type="transmembrane region" description="Helical" evidence="1">
    <location>
        <begin position="5"/>
        <end position="23"/>
    </location>
</feature>
<gene>
    <name evidence="2" type="ordered locus">Metev_0623</name>
</gene>
<reference evidence="2 3" key="1">
    <citation type="submission" date="2010-06" db="EMBL/GenBank/DDBJ databases">
        <title>Complete sequence chromosome of Methanohalobium evestigatum Z-7303.</title>
        <authorList>
            <consortium name="US DOE Joint Genome Institute"/>
            <person name="Lucas S."/>
            <person name="Copeland A."/>
            <person name="Lapidus A."/>
            <person name="Cheng J.-F."/>
            <person name="Bruce D."/>
            <person name="Goodwin L."/>
            <person name="Pitluck S."/>
            <person name="Saunders E."/>
            <person name="Detter J.C."/>
            <person name="Han C."/>
            <person name="Tapia R."/>
            <person name="Land M."/>
            <person name="Hauser L."/>
            <person name="Kyrpides N."/>
            <person name="Mikhailova N."/>
            <person name="Sieprawska-Lupa M."/>
            <person name="Whitman W.B."/>
            <person name="Anderson I."/>
            <person name="Woyke T."/>
        </authorList>
    </citation>
    <scope>NUCLEOTIDE SEQUENCE [LARGE SCALE GENOMIC DNA]</scope>
    <source>
        <strain evidence="3">ATCC BAA-1072 / DSM 3721 / NBRC 107634 / OCM 161 / Z-7303</strain>
    </source>
</reference>
<dbReference type="STRING" id="644295.Metev_0623"/>
<protein>
    <submittedName>
        <fullName evidence="2">Uncharacterized protein</fullName>
    </submittedName>
</protein>
<dbReference type="RefSeq" id="WP_013194097.1">
    <property type="nucleotide sequence ID" value="NC_014253.1"/>
</dbReference>
<proteinExistence type="predicted"/>
<keyword evidence="1" id="KW-1133">Transmembrane helix</keyword>
<dbReference type="Proteomes" id="UP000000391">
    <property type="component" value="Chromosome"/>
</dbReference>
<evidence type="ECO:0000313" key="3">
    <source>
        <dbReference type="Proteomes" id="UP000000391"/>
    </source>
</evidence>
<dbReference type="GeneID" id="43316951"/>
<accession>D7E8I7</accession>
<evidence type="ECO:0000256" key="1">
    <source>
        <dbReference type="SAM" id="Phobius"/>
    </source>
</evidence>
<evidence type="ECO:0000313" key="2">
    <source>
        <dbReference type="EMBL" id="ADI73529.1"/>
    </source>
</evidence>
<dbReference type="EMBL" id="CP002069">
    <property type="protein sequence ID" value="ADI73529.1"/>
    <property type="molecule type" value="Genomic_DNA"/>
</dbReference>
<keyword evidence="1" id="KW-0472">Membrane</keyword>
<keyword evidence="1" id="KW-0812">Transmembrane</keyword>
<name>D7E8I7_METEZ</name>